<comment type="caution">
    <text evidence="6">The sequence shown here is derived from an EMBL/GenBank/DDBJ whole genome shotgun (WGS) entry which is preliminary data.</text>
</comment>
<dbReference type="GO" id="GO:0004497">
    <property type="term" value="F:monooxygenase activity"/>
    <property type="evidence" value="ECO:0007669"/>
    <property type="project" value="UniProtKB-KW"/>
</dbReference>
<accession>A0AAW1XTN9</accession>
<reference evidence="6 7" key="1">
    <citation type="journal article" date="2023" name="G3 (Bethesda)">
        <title>A chromosome-length genome assembly and annotation of blackberry (Rubus argutus, cv. 'Hillquist').</title>
        <authorList>
            <person name="Bruna T."/>
            <person name="Aryal R."/>
            <person name="Dudchenko O."/>
            <person name="Sargent D.J."/>
            <person name="Mead D."/>
            <person name="Buti M."/>
            <person name="Cavallini A."/>
            <person name="Hytonen T."/>
            <person name="Andres J."/>
            <person name="Pham M."/>
            <person name="Weisz D."/>
            <person name="Mascagni F."/>
            <person name="Usai G."/>
            <person name="Natali L."/>
            <person name="Bassil N."/>
            <person name="Fernandez G.E."/>
            <person name="Lomsadze A."/>
            <person name="Armour M."/>
            <person name="Olukolu B."/>
            <person name="Poorten T."/>
            <person name="Britton C."/>
            <person name="Davik J."/>
            <person name="Ashrafi H."/>
            <person name="Aiden E.L."/>
            <person name="Borodovsky M."/>
            <person name="Worthington M."/>
        </authorList>
    </citation>
    <scope>NUCLEOTIDE SEQUENCE [LARGE SCALE GENOMIC DNA]</scope>
    <source>
        <strain evidence="6">PI 553951</strain>
    </source>
</reference>
<dbReference type="InterPro" id="IPR050651">
    <property type="entry name" value="Plant_Cytochrome_P450_Monoox"/>
</dbReference>
<evidence type="ECO:0000256" key="4">
    <source>
        <dbReference type="ARBA" id="ARBA00023004"/>
    </source>
</evidence>
<keyword evidence="3" id="KW-0560">Oxidoreductase</keyword>
<keyword evidence="2" id="KW-0479">Metal-binding</keyword>
<dbReference type="AlphaFoldDB" id="A0AAW1XTN9"/>
<dbReference type="PANTHER" id="PTHR47947">
    <property type="entry name" value="CYTOCHROME P450 82C3-RELATED"/>
    <property type="match status" value="1"/>
</dbReference>
<evidence type="ECO:0000256" key="2">
    <source>
        <dbReference type="ARBA" id="ARBA00022723"/>
    </source>
</evidence>
<evidence type="ECO:0000313" key="6">
    <source>
        <dbReference type="EMBL" id="KAK9940130.1"/>
    </source>
</evidence>
<keyword evidence="7" id="KW-1185">Reference proteome</keyword>
<evidence type="ECO:0000256" key="3">
    <source>
        <dbReference type="ARBA" id="ARBA00023002"/>
    </source>
</evidence>
<dbReference type="GO" id="GO:0046872">
    <property type="term" value="F:metal ion binding"/>
    <property type="evidence" value="ECO:0007669"/>
    <property type="project" value="UniProtKB-KW"/>
</dbReference>
<organism evidence="6 7">
    <name type="scientific">Rubus argutus</name>
    <name type="common">Southern blackberry</name>
    <dbReference type="NCBI Taxonomy" id="59490"/>
    <lineage>
        <taxon>Eukaryota</taxon>
        <taxon>Viridiplantae</taxon>
        <taxon>Streptophyta</taxon>
        <taxon>Embryophyta</taxon>
        <taxon>Tracheophyta</taxon>
        <taxon>Spermatophyta</taxon>
        <taxon>Magnoliopsida</taxon>
        <taxon>eudicotyledons</taxon>
        <taxon>Gunneridae</taxon>
        <taxon>Pentapetalae</taxon>
        <taxon>rosids</taxon>
        <taxon>fabids</taxon>
        <taxon>Rosales</taxon>
        <taxon>Rosaceae</taxon>
        <taxon>Rosoideae</taxon>
        <taxon>Rosoideae incertae sedis</taxon>
        <taxon>Rubus</taxon>
    </lineage>
</organism>
<dbReference type="EMBL" id="JBEDUW010000003">
    <property type="protein sequence ID" value="KAK9940130.1"/>
    <property type="molecule type" value="Genomic_DNA"/>
</dbReference>
<sequence>MSRTVFWYSNGVQFTLASFLHAFQISTSSNHINAPIDMTESFGITNVKATPLEVLIKPRLSHKFYG</sequence>
<evidence type="ECO:0000313" key="7">
    <source>
        <dbReference type="Proteomes" id="UP001457282"/>
    </source>
</evidence>
<evidence type="ECO:0000256" key="1">
    <source>
        <dbReference type="ARBA" id="ARBA00022617"/>
    </source>
</evidence>
<protein>
    <submittedName>
        <fullName evidence="6">Uncharacterized protein</fullName>
    </submittedName>
</protein>
<dbReference type="PANTHER" id="PTHR47947:SF49">
    <property type="entry name" value="CYTOCHROME P450 FAMILY PROTEIN"/>
    <property type="match status" value="1"/>
</dbReference>
<proteinExistence type="predicted"/>
<keyword evidence="4" id="KW-0408">Iron</keyword>
<name>A0AAW1XTN9_RUBAR</name>
<keyword evidence="5" id="KW-0503">Monooxygenase</keyword>
<dbReference type="Proteomes" id="UP001457282">
    <property type="component" value="Unassembled WGS sequence"/>
</dbReference>
<evidence type="ECO:0000256" key="5">
    <source>
        <dbReference type="ARBA" id="ARBA00023033"/>
    </source>
</evidence>
<gene>
    <name evidence="6" type="ORF">M0R45_016804</name>
</gene>
<keyword evidence="1" id="KW-0349">Heme</keyword>